<organism evidence="1 2">
    <name type="scientific">Kribbella koreensis</name>
    <dbReference type="NCBI Taxonomy" id="57909"/>
    <lineage>
        <taxon>Bacteria</taxon>
        <taxon>Bacillati</taxon>
        <taxon>Actinomycetota</taxon>
        <taxon>Actinomycetes</taxon>
        <taxon>Propionibacteriales</taxon>
        <taxon>Kribbellaceae</taxon>
        <taxon>Kribbella</taxon>
    </lineage>
</organism>
<evidence type="ECO:0008006" key="3">
    <source>
        <dbReference type="Google" id="ProtNLM"/>
    </source>
</evidence>
<reference evidence="2" key="1">
    <citation type="journal article" date="2019" name="Int. J. Syst. Evol. Microbiol.">
        <title>The Global Catalogue of Microorganisms (GCM) 10K type strain sequencing project: providing services to taxonomists for standard genome sequencing and annotation.</title>
        <authorList>
            <consortium name="The Broad Institute Genomics Platform"/>
            <consortium name="The Broad Institute Genome Sequencing Center for Infectious Disease"/>
            <person name="Wu L."/>
            <person name="Ma J."/>
        </authorList>
    </citation>
    <scope>NUCLEOTIDE SEQUENCE [LARGE SCALE GENOMIC DNA]</scope>
    <source>
        <strain evidence="2">JCM 10977</strain>
    </source>
</reference>
<keyword evidence="2" id="KW-1185">Reference proteome</keyword>
<sequence>MAAAAKSQDRIPKLTRVQLTPLGRKPHGCPAAVTPSWARLTATHKAITGLFDTLHVLRERSAEEGNPRRLTEDQLDQVRAAIVFTSAGLDACLRRLLRDALPDLIHAGGAADGKFTGYMHEHRLRGELTKATKSAITSADPRARLIDLYVEDLAGSSLQSWQDLQSVRDALGLTARTLVDSNLQNLKPFFAARNEISHELDLVDPSGRGNRGRRHREMTAVGSQCDLVIHVIEDFLVDTSKAIKAIPASTPIA</sequence>
<dbReference type="EMBL" id="BAAAHK010000013">
    <property type="protein sequence ID" value="GAA0951694.1"/>
    <property type="molecule type" value="Genomic_DNA"/>
</dbReference>
<gene>
    <name evidence="1" type="ORF">GCM10009554_53590</name>
</gene>
<comment type="caution">
    <text evidence="1">The sequence shown here is derived from an EMBL/GenBank/DDBJ whole genome shotgun (WGS) entry which is preliminary data.</text>
</comment>
<name>A0ABP4BLT7_9ACTN</name>
<dbReference type="RefSeq" id="WP_343975781.1">
    <property type="nucleotide sequence ID" value="NZ_BAAAHK010000013.1"/>
</dbReference>
<evidence type="ECO:0000313" key="1">
    <source>
        <dbReference type="EMBL" id="GAA0951694.1"/>
    </source>
</evidence>
<accession>A0ABP4BLT7</accession>
<dbReference type="Proteomes" id="UP001500542">
    <property type="component" value="Unassembled WGS sequence"/>
</dbReference>
<evidence type="ECO:0000313" key="2">
    <source>
        <dbReference type="Proteomes" id="UP001500542"/>
    </source>
</evidence>
<protein>
    <recommendedName>
        <fullName evidence="3">RiboL-PSP-HEPN domain-containing protein</fullName>
    </recommendedName>
</protein>
<proteinExistence type="predicted"/>